<dbReference type="PANTHER" id="PTHR11908">
    <property type="entry name" value="XANTHINE DEHYDROGENASE"/>
    <property type="match status" value="1"/>
</dbReference>
<dbReference type="InterPro" id="IPR037165">
    <property type="entry name" value="AldOxase/xan_DH_Mopterin-bd_sf"/>
</dbReference>
<evidence type="ECO:0000256" key="1">
    <source>
        <dbReference type="ARBA" id="ARBA00022505"/>
    </source>
</evidence>
<dbReference type="GO" id="GO:0016491">
    <property type="term" value="F:oxidoreductase activity"/>
    <property type="evidence" value="ECO:0007669"/>
    <property type="project" value="InterPro"/>
</dbReference>
<accession>A0A445LUV1</accession>
<dbReference type="Gene3D" id="3.30.365.10">
    <property type="entry name" value="Aldehyde oxidase/xanthine dehydrogenase, molybdopterin binding domain"/>
    <property type="match status" value="3"/>
</dbReference>
<proteinExistence type="predicted"/>
<evidence type="ECO:0000259" key="2">
    <source>
        <dbReference type="Pfam" id="PF02738"/>
    </source>
</evidence>
<dbReference type="SUPFAM" id="SSF56003">
    <property type="entry name" value="Molybdenum cofactor-binding domain"/>
    <property type="match status" value="1"/>
</dbReference>
<sequence length="250" mass="27734">MRGPGEVQGSFTAEAIIENVAATLSMDVDSVRSINLHTYKSLLQSFSEYYHGEPYEYTLPSIWSETDGCVYALGAIQCDGTEGLLDKIWVVQSDTVSLIQGGFTAGSTTSESSCEAVRLSCNVLVKRLKPLKEKLQEEMDSIKWETLILQAYMQAVNLSASSFYVPSNDSSSYLNYGAAVSEVEIDLLNGETRFLQTDIIYDCGQSLNPAVDLGQIDRAFVQGLGFFMLEEYETNIDGLELQNPYNRHYT</sequence>
<dbReference type="AlphaFoldDB" id="A0A445LUV1"/>
<name>A0A445LUV1_GLYSO</name>
<evidence type="ECO:0000313" key="4">
    <source>
        <dbReference type="EMBL" id="RZC26976.1"/>
    </source>
</evidence>
<dbReference type="InterPro" id="IPR008274">
    <property type="entry name" value="AldOxase/xan_DH_MoCoBD1"/>
</dbReference>
<dbReference type="EMBL" id="QZWG01000002">
    <property type="protein sequence ID" value="RZC26976.1"/>
    <property type="molecule type" value="Genomic_DNA"/>
</dbReference>
<comment type="caution">
    <text evidence="4">The sequence shown here is derived from an EMBL/GenBank/DDBJ whole genome shotgun (WGS) entry which is preliminary data.</text>
</comment>
<feature type="domain" description="Aldehyde oxidase/xanthine dehydrogenase second molybdopterin binding" evidence="3">
    <location>
        <begin position="85"/>
        <end position="240"/>
    </location>
</feature>
<dbReference type="Pfam" id="PF20256">
    <property type="entry name" value="MoCoBD_2"/>
    <property type="match status" value="1"/>
</dbReference>
<keyword evidence="5" id="KW-1185">Reference proteome</keyword>
<evidence type="ECO:0000313" key="5">
    <source>
        <dbReference type="Proteomes" id="UP000289340"/>
    </source>
</evidence>
<dbReference type="PANTHER" id="PTHR11908:SF132">
    <property type="entry name" value="ALDEHYDE OXIDASE 1-RELATED"/>
    <property type="match status" value="1"/>
</dbReference>
<organism evidence="4 5">
    <name type="scientific">Glycine soja</name>
    <name type="common">Wild soybean</name>
    <dbReference type="NCBI Taxonomy" id="3848"/>
    <lineage>
        <taxon>Eukaryota</taxon>
        <taxon>Viridiplantae</taxon>
        <taxon>Streptophyta</taxon>
        <taxon>Embryophyta</taxon>
        <taxon>Tracheophyta</taxon>
        <taxon>Spermatophyta</taxon>
        <taxon>Magnoliopsida</taxon>
        <taxon>eudicotyledons</taxon>
        <taxon>Gunneridae</taxon>
        <taxon>Pentapetalae</taxon>
        <taxon>rosids</taxon>
        <taxon>fabids</taxon>
        <taxon>Fabales</taxon>
        <taxon>Fabaceae</taxon>
        <taxon>Papilionoideae</taxon>
        <taxon>50 kb inversion clade</taxon>
        <taxon>NPAAA clade</taxon>
        <taxon>indigoferoid/millettioid clade</taxon>
        <taxon>Phaseoleae</taxon>
        <taxon>Glycine</taxon>
        <taxon>Glycine subgen. Soja</taxon>
    </lineage>
</organism>
<dbReference type="Pfam" id="PF02738">
    <property type="entry name" value="MoCoBD_1"/>
    <property type="match status" value="1"/>
</dbReference>
<keyword evidence="1" id="KW-0500">Molybdenum</keyword>
<protein>
    <submittedName>
        <fullName evidence="4">Abscisic-aldehyde oxidase</fullName>
    </submittedName>
</protein>
<evidence type="ECO:0000259" key="3">
    <source>
        <dbReference type="Pfam" id="PF20256"/>
    </source>
</evidence>
<dbReference type="GO" id="GO:0005506">
    <property type="term" value="F:iron ion binding"/>
    <property type="evidence" value="ECO:0007669"/>
    <property type="project" value="InterPro"/>
</dbReference>
<dbReference type="InterPro" id="IPR046867">
    <property type="entry name" value="AldOxase/xan_DH_MoCoBD2"/>
</dbReference>
<dbReference type="Proteomes" id="UP000289340">
    <property type="component" value="Chromosome 2"/>
</dbReference>
<feature type="domain" description="Aldehyde oxidase/xanthine dehydrogenase first molybdopterin binding" evidence="2">
    <location>
        <begin position="1"/>
        <end position="36"/>
    </location>
</feature>
<reference evidence="4 5" key="1">
    <citation type="submission" date="2018-09" db="EMBL/GenBank/DDBJ databases">
        <title>A high-quality reference genome of wild soybean provides a powerful tool to mine soybean genomes.</title>
        <authorList>
            <person name="Xie M."/>
            <person name="Chung C.Y.L."/>
            <person name="Li M.-W."/>
            <person name="Wong F.-L."/>
            <person name="Chan T.-F."/>
            <person name="Lam H.-M."/>
        </authorList>
    </citation>
    <scope>NUCLEOTIDE SEQUENCE [LARGE SCALE GENOMIC DNA]</scope>
    <source>
        <strain evidence="5">cv. W05</strain>
        <tissue evidence="4">Hypocotyl of etiolated seedlings</tissue>
    </source>
</reference>
<gene>
    <name evidence="4" type="ORF">D0Y65_005235</name>
</gene>
<dbReference type="InterPro" id="IPR016208">
    <property type="entry name" value="Ald_Oxase/xanthine_DH-like"/>
</dbReference>